<name>A0A1E3LZ77_9SPHN</name>
<dbReference type="EMBL" id="MDDS01000008">
    <property type="protein sequence ID" value="ODP39107.1"/>
    <property type="molecule type" value="Genomic_DNA"/>
</dbReference>
<feature type="region of interest" description="Disordered" evidence="3">
    <location>
        <begin position="373"/>
        <end position="493"/>
    </location>
</feature>
<sequence>MAIVQHFCAKLEQLERNEHGAAIGMMYTAVIHAPDDQNDERNYHLHVIAYDRPCRFLVEHGEWDFAVPETYIHRGQRRTRYPYRQNKVTVSQSQRVSGREDSGKHFLKTLRTMFADSANHVLAARKADRRLHPGTYADCGIDREPTRHLGGMYRAEQIGVATVRGDENAAIIWADRAREIYTNNLNRRIAVLGALDRVAGATKAYADAAALRELQEIEARMAGEAKSLLALKLEYDLFRLNEEKARSRADVVRSYCDEQIDGRASDTVRSRREREDLIRRRAEAMSYLEALDRDIAAERERLAAIGRSLMARDTQLTKDLMAVDRLIGRLASEEVTREATRPAVAEDHTDASDMPLPPAASPALTRVRLGASEKAAAPKPHSNSGAGQRDDPEPLNDRSPSPAARASADESPPPPTLADSRKVEAATQRAGPAPFPEMAPGAAADRTEDSKPDIANTGREVAASGPLKAVPDGRTEKPAATPQPLPALPIRLGGKMSDGHRRIDILLKRIAEQRLEVVRTDEVMSDQYAVPALHAELAAFRIPSQMMRINLALKARYRFQEREIDRLLDWMVAADPVNAAGLDAALARAPKAIQTLYANLRNHKRVSAFLTAIQKSGVERGAPMPATVPMPGKVGKSDVLTSGPKASPAADEGGGKPSRAAMTEETRVAVSRDQGDADFQLLAAYQHLLGGRGR</sequence>
<evidence type="ECO:0000313" key="6">
    <source>
        <dbReference type="Proteomes" id="UP000094487"/>
    </source>
</evidence>
<dbReference type="AlphaFoldDB" id="A0A1E3LZ77"/>
<accession>A0A1E3LZ77</accession>
<dbReference type="Proteomes" id="UP000094487">
    <property type="component" value="Unassembled WGS sequence"/>
</dbReference>
<feature type="region of interest" description="Disordered" evidence="3">
    <location>
        <begin position="335"/>
        <end position="361"/>
    </location>
</feature>
<dbReference type="Pfam" id="PF03389">
    <property type="entry name" value="MobA_MobL"/>
    <property type="match status" value="1"/>
</dbReference>
<protein>
    <recommendedName>
        <fullName evidence="4">MobA/MobL protein domain-containing protein</fullName>
    </recommendedName>
</protein>
<evidence type="ECO:0000313" key="5">
    <source>
        <dbReference type="EMBL" id="ODP39107.1"/>
    </source>
</evidence>
<feature type="region of interest" description="Disordered" evidence="3">
    <location>
        <begin position="621"/>
        <end position="673"/>
    </location>
</feature>
<organism evidence="5 6">
    <name type="scientific">Sphingomonas turrisvirgatae</name>
    <dbReference type="NCBI Taxonomy" id="1888892"/>
    <lineage>
        <taxon>Bacteria</taxon>
        <taxon>Pseudomonadati</taxon>
        <taxon>Pseudomonadota</taxon>
        <taxon>Alphaproteobacteria</taxon>
        <taxon>Sphingomonadales</taxon>
        <taxon>Sphingomonadaceae</taxon>
        <taxon>Sphingomonas</taxon>
    </lineage>
</organism>
<evidence type="ECO:0000256" key="2">
    <source>
        <dbReference type="ARBA" id="ARBA00022971"/>
    </source>
</evidence>
<dbReference type="InterPro" id="IPR005053">
    <property type="entry name" value="MobA_MobL"/>
</dbReference>
<dbReference type="Gene3D" id="3.30.930.30">
    <property type="match status" value="1"/>
</dbReference>
<proteinExistence type="inferred from homology"/>
<feature type="compositionally biased region" description="Basic and acidic residues" evidence="3">
    <location>
        <begin position="335"/>
        <end position="351"/>
    </location>
</feature>
<comment type="similarity">
    <text evidence="1">Belongs to the MobA/MobL family.</text>
</comment>
<evidence type="ECO:0000256" key="1">
    <source>
        <dbReference type="ARBA" id="ARBA00010873"/>
    </source>
</evidence>
<gene>
    <name evidence="5" type="ORF">BFL28_12165</name>
</gene>
<feature type="compositionally biased region" description="Low complexity" evidence="3">
    <location>
        <begin position="397"/>
        <end position="410"/>
    </location>
</feature>
<keyword evidence="6" id="KW-1185">Reference proteome</keyword>
<dbReference type="STRING" id="1888892.BFL28_12165"/>
<evidence type="ECO:0000259" key="4">
    <source>
        <dbReference type="Pfam" id="PF03389"/>
    </source>
</evidence>
<reference evidence="5 6" key="1">
    <citation type="submission" date="2016-08" db="EMBL/GenBank/DDBJ databases">
        <title>Draft genome of the agarase producing Sphingomonas sp. MCT13.</title>
        <authorList>
            <person name="D'Andrea M.M."/>
            <person name="Rossolini G.M."/>
            <person name="Thaller M.C."/>
        </authorList>
    </citation>
    <scope>NUCLEOTIDE SEQUENCE [LARGE SCALE GENOMIC DNA]</scope>
    <source>
        <strain evidence="5 6">MCT13</strain>
    </source>
</reference>
<comment type="caution">
    <text evidence="5">The sequence shown here is derived from an EMBL/GenBank/DDBJ whole genome shotgun (WGS) entry which is preliminary data.</text>
</comment>
<feature type="domain" description="MobA/MobL protein" evidence="4">
    <location>
        <begin position="21"/>
        <end position="152"/>
    </location>
</feature>
<evidence type="ECO:0000256" key="3">
    <source>
        <dbReference type="SAM" id="MobiDB-lite"/>
    </source>
</evidence>
<keyword evidence="2" id="KW-0184">Conjugation</keyword>